<accession>A0AAD3P9G3</accession>
<sequence length="132" mass="15713">MRLWLWSRGNSQMSWLCRHCFGWLWSPCLLRGIFLYSGILAIVLAWKTLYGYFDLDLYHLSSCRIMFAGRSYLPHLKFNIANPTAGCQKMLEIDDAELSLTIEYHRRLVEMLLEWYAFNLLQYISEAEVYQN</sequence>
<organism evidence="2 3">
    <name type="scientific">Nepenthes gracilis</name>
    <name type="common">Slender pitcher plant</name>
    <dbReference type="NCBI Taxonomy" id="150966"/>
    <lineage>
        <taxon>Eukaryota</taxon>
        <taxon>Viridiplantae</taxon>
        <taxon>Streptophyta</taxon>
        <taxon>Embryophyta</taxon>
        <taxon>Tracheophyta</taxon>
        <taxon>Spermatophyta</taxon>
        <taxon>Magnoliopsida</taxon>
        <taxon>eudicotyledons</taxon>
        <taxon>Gunneridae</taxon>
        <taxon>Pentapetalae</taxon>
        <taxon>Caryophyllales</taxon>
        <taxon>Nepenthaceae</taxon>
        <taxon>Nepenthes</taxon>
    </lineage>
</organism>
<dbReference type="Proteomes" id="UP001279734">
    <property type="component" value="Unassembled WGS sequence"/>
</dbReference>
<keyword evidence="3" id="KW-1185">Reference proteome</keyword>
<evidence type="ECO:0000313" key="2">
    <source>
        <dbReference type="EMBL" id="GMH00172.1"/>
    </source>
</evidence>
<dbReference type="AlphaFoldDB" id="A0AAD3P9G3"/>
<gene>
    <name evidence="2" type="ORF">Nepgr_002011</name>
</gene>
<name>A0AAD3P9G3_NEPGR</name>
<feature type="transmembrane region" description="Helical" evidence="1">
    <location>
        <begin position="21"/>
        <end position="46"/>
    </location>
</feature>
<reference evidence="2" key="1">
    <citation type="submission" date="2023-05" db="EMBL/GenBank/DDBJ databases">
        <title>Nepenthes gracilis genome sequencing.</title>
        <authorList>
            <person name="Fukushima K."/>
        </authorList>
    </citation>
    <scope>NUCLEOTIDE SEQUENCE</scope>
    <source>
        <strain evidence="2">SING2019-196</strain>
    </source>
</reference>
<keyword evidence="1" id="KW-0472">Membrane</keyword>
<keyword evidence="1" id="KW-1133">Transmembrane helix</keyword>
<proteinExistence type="predicted"/>
<keyword evidence="1" id="KW-0812">Transmembrane</keyword>
<evidence type="ECO:0000256" key="1">
    <source>
        <dbReference type="SAM" id="Phobius"/>
    </source>
</evidence>
<comment type="caution">
    <text evidence="2">The sequence shown here is derived from an EMBL/GenBank/DDBJ whole genome shotgun (WGS) entry which is preliminary data.</text>
</comment>
<evidence type="ECO:0000313" key="3">
    <source>
        <dbReference type="Proteomes" id="UP001279734"/>
    </source>
</evidence>
<protein>
    <submittedName>
        <fullName evidence="2">Uncharacterized protein</fullName>
    </submittedName>
</protein>
<dbReference type="EMBL" id="BSYO01000002">
    <property type="protein sequence ID" value="GMH00172.1"/>
    <property type="molecule type" value="Genomic_DNA"/>
</dbReference>